<dbReference type="PROSITE" id="PS52015">
    <property type="entry name" value="TONB_CTD"/>
    <property type="match status" value="1"/>
</dbReference>
<feature type="chain" id="PRO_5030025278" evidence="1">
    <location>
        <begin position="28"/>
        <end position="300"/>
    </location>
</feature>
<evidence type="ECO:0000313" key="3">
    <source>
        <dbReference type="EMBL" id="PAM70749.1"/>
    </source>
</evidence>
<dbReference type="InterPro" id="IPR037682">
    <property type="entry name" value="TonB_C"/>
</dbReference>
<protein>
    <submittedName>
        <fullName evidence="3">TonB-dependent receptor</fullName>
    </submittedName>
</protein>
<organism evidence="3 4">
    <name type="scientific">Stenotrophomonas maltophilia</name>
    <name type="common">Pseudomonas maltophilia</name>
    <name type="synonym">Xanthomonas maltophilia</name>
    <dbReference type="NCBI Taxonomy" id="40324"/>
    <lineage>
        <taxon>Bacteria</taxon>
        <taxon>Pseudomonadati</taxon>
        <taxon>Pseudomonadota</taxon>
        <taxon>Gammaproteobacteria</taxon>
        <taxon>Lysobacterales</taxon>
        <taxon>Lysobacteraceae</taxon>
        <taxon>Stenotrophomonas</taxon>
        <taxon>Stenotrophomonas maltophilia group</taxon>
    </lineage>
</organism>
<keyword evidence="1" id="KW-0732">Signal</keyword>
<dbReference type="Proteomes" id="UP000216433">
    <property type="component" value="Unassembled WGS sequence"/>
</dbReference>
<sequence>MMRSPLFLALALAFSAGAPLLPSEAVAQNARAVRATAEMSMALSGSIDVAADGSVSALVLDQQAMLAPGIASFVEGTIRGWQFEPTLRDGKPVAVHAPLRVRLRGKQQDDGSYQVSMTSVDFSEYDPKATDSVTRKNMPPPRYPEDVFRSGGQGDVLLLVKVARDGTVADVIAEQVNMTVVAPERTLAKMRDLLAKASISGARKWTFVPPTTGENSTRDFWTVRVPVNFALNSDTGSNGNAQPERYGRWRAYIPGPRQAAPWRKPDAVEQVGSDLLPAGGVYMVDGTQRGLRLLTPLAQR</sequence>
<proteinExistence type="predicted"/>
<dbReference type="AlphaFoldDB" id="A0A1A6XPK8"/>
<comment type="caution">
    <text evidence="3">The sequence shown here is derived from an EMBL/GenBank/DDBJ whole genome shotgun (WGS) entry which is preliminary data.</text>
</comment>
<dbReference type="GO" id="GO:0055085">
    <property type="term" value="P:transmembrane transport"/>
    <property type="evidence" value="ECO:0007669"/>
    <property type="project" value="InterPro"/>
</dbReference>
<feature type="domain" description="TonB C-terminal" evidence="2">
    <location>
        <begin position="128"/>
        <end position="238"/>
    </location>
</feature>
<evidence type="ECO:0000313" key="4">
    <source>
        <dbReference type="Proteomes" id="UP000216433"/>
    </source>
</evidence>
<reference evidence="3 4" key="1">
    <citation type="submission" date="2017-06" db="EMBL/GenBank/DDBJ databases">
        <title>Genome sequencing and assembly of Stenotrophomonas maltophilia DF07.</title>
        <authorList>
            <person name="Iyer R."/>
        </authorList>
    </citation>
    <scope>NUCLEOTIDE SEQUENCE [LARGE SCALE GENOMIC DNA]</scope>
    <source>
        <strain evidence="3 4">DF07</strain>
    </source>
</reference>
<evidence type="ECO:0000256" key="1">
    <source>
        <dbReference type="SAM" id="SignalP"/>
    </source>
</evidence>
<accession>A0A1A6XPK8</accession>
<dbReference type="EMBL" id="NJGC01000014">
    <property type="protein sequence ID" value="PAM70749.1"/>
    <property type="molecule type" value="Genomic_DNA"/>
</dbReference>
<feature type="signal peptide" evidence="1">
    <location>
        <begin position="1"/>
        <end position="27"/>
    </location>
</feature>
<keyword evidence="3" id="KW-0675">Receptor</keyword>
<dbReference type="Gene3D" id="3.30.1150.10">
    <property type="match status" value="1"/>
</dbReference>
<gene>
    <name evidence="3" type="ORF">CEK00_13400</name>
</gene>
<evidence type="ECO:0000259" key="2">
    <source>
        <dbReference type="PROSITE" id="PS52015"/>
    </source>
</evidence>
<dbReference type="RefSeq" id="WP_065196831.1">
    <property type="nucleotide sequence ID" value="NZ_JAAAFA010000002.1"/>
</dbReference>
<dbReference type="SUPFAM" id="SSF74653">
    <property type="entry name" value="TolA/TonB C-terminal domain"/>
    <property type="match status" value="1"/>
</dbReference>
<name>A0A1A6XPK8_STEMA</name>